<protein>
    <submittedName>
        <fullName evidence="2">Uncharacterized protein</fullName>
    </submittedName>
</protein>
<dbReference type="InterPro" id="IPR038071">
    <property type="entry name" value="UROD/MetE-like_sf"/>
</dbReference>
<reference evidence="3" key="1">
    <citation type="submission" date="2019-03" db="EMBL/GenBank/DDBJ databases">
        <title>Snf2 controls pulcherriminic acid biosynthesis and connects pigmentation and antifungal activity of the yeast Metschnikowia pulcherrima.</title>
        <authorList>
            <person name="Gore-Lloyd D."/>
            <person name="Sumann I."/>
            <person name="Brachmann A.O."/>
            <person name="Schneeberger K."/>
            <person name="Ortiz-Merino R.A."/>
            <person name="Moreno-Beltran M."/>
            <person name="Schlaefli M."/>
            <person name="Kirner P."/>
            <person name="Santos Kron A."/>
            <person name="Wolfe K.H."/>
            <person name="Piel J."/>
            <person name="Ahrens C.H."/>
            <person name="Henk D."/>
            <person name="Freimoser F.M."/>
        </authorList>
    </citation>
    <scope>NUCLEOTIDE SEQUENCE [LARGE SCALE GENOMIC DNA]</scope>
    <source>
        <strain evidence="3">APC 1.2</strain>
    </source>
</reference>
<evidence type="ECO:0000313" key="2">
    <source>
        <dbReference type="EMBL" id="QBM89021.1"/>
    </source>
</evidence>
<evidence type="ECO:0000256" key="1">
    <source>
        <dbReference type="SAM" id="Phobius"/>
    </source>
</evidence>
<dbReference type="STRING" id="2163413.A0A4P6XSR0"/>
<dbReference type="EMBL" id="CP034459">
    <property type="protein sequence ID" value="QBM89021.1"/>
    <property type="molecule type" value="Genomic_DNA"/>
</dbReference>
<name>A0A4P6XSR0_9ASCO</name>
<evidence type="ECO:0000313" key="3">
    <source>
        <dbReference type="Proteomes" id="UP000292447"/>
    </source>
</evidence>
<dbReference type="Gene3D" id="3.20.20.210">
    <property type="match status" value="1"/>
</dbReference>
<keyword evidence="1" id="KW-0472">Membrane</keyword>
<keyword evidence="1" id="KW-1133">Transmembrane helix</keyword>
<feature type="transmembrane region" description="Helical" evidence="1">
    <location>
        <begin position="89"/>
        <end position="106"/>
    </location>
</feature>
<sequence length="124" mass="13988">MLQELVQSSYDLLETVFCITIPSSVKKATNKWIGFTPVHHRVGPVDYDGCYIEKSMAKSGIPIATRMTFAPLKNDLILRAAKGEKVERPPVWIMVCLFCFVITWLLRKQPIAYKAVLTIIETSG</sequence>
<dbReference type="Proteomes" id="UP000292447">
    <property type="component" value="Chromosome IV"/>
</dbReference>
<accession>A0A4P6XSR0</accession>
<organism evidence="2 3">
    <name type="scientific">Metschnikowia aff. pulcherrima</name>
    <dbReference type="NCBI Taxonomy" id="2163413"/>
    <lineage>
        <taxon>Eukaryota</taxon>
        <taxon>Fungi</taxon>
        <taxon>Dikarya</taxon>
        <taxon>Ascomycota</taxon>
        <taxon>Saccharomycotina</taxon>
        <taxon>Pichiomycetes</taxon>
        <taxon>Metschnikowiaceae</taxon>
        <taxon>Metschnikowia</taxon>
    </lineage>
</organism>
<proteinExistence type="predicted"/>
<keyword evidence="3" id="KW-1185">Reference proteome</keyword>
<gene>
    <name evidence="2" type="ORF">METSCH_D00800</name>
</gene>
<keyword evidence="1" id="KW-0812">Transmembrane</keyword>
<dbReference type="AlphaFoldDB" id="A0A4P6XSR0"/>